<evidence type="ECO:0000256" key="10">
    <source>
        <dbReference type="SAM" id="Phobius"/>
    </source>
</evidence>
<dbReference type="GO" id="GO:0016887">
    <property type="term" value="F:ATP hydrolysis activity"/>
    <property type="evidence" value="ECO:0007669"/>
    <property type="project" value="InterPro"/>
</dbReference>
<dbReference type="SUPFAM" id="SSF81665">
    <property type="entry name" value="Calcium ATPase, transmembrane domain M"/>
    <property type="match status" value="1"/>
</dbReference>
<accession>A0A2J6WE78</accession>
<dbReference type="Gene3D" id="2.70.150.10">
    <property type="entry name" value="Calcium-transporting ATPase, cytoplasmic transduction domain A"/>
    <property type="match status" value="1"/>
</dbReference>
<evidence type="ECO:0000256" key="9">
    <source>
        <dbReference type="ARBA" id="ARBA00023136"/>
    </source>
</evidence>
<dbReference type="SFLD" id="SFLDS00003">
    <property type="entry name" value="Haloacid_Dehalogenase"/>
    <property type="match status" value="1"/>
</dbReference>
<protein>
    <submittedName>
        <fullName evidence="12">Plasma-membrane proton-efflux P-type ATPase</fullName>
    </submittedName>
</protein>
<dbReference type="InterPro" id="IPR008250">
    <property type="entry name" value="ATPase_P-typ_transduc_dom_A_sf"/>
</dbReference>
<dbReference type="PRINTS" id="PR00119">
    <property type="entry name" value="CATATPASE"/>
</dbReference>
<evidence type="ECO:0000256" key="5">
    <source>
        <dbReference type="ARBA" id="ARBA00022741"/>
    </source>
</evidence>
<dbReference type="GO" id="GO:0005524">
    <property type="term" value="F:ATP binding"/>
    <property type="evidence" value="ECO:0007669"/>
    <property type="project" value="UniProtKB-KW"/>
</dbReference>
<feature type="transmembrane region" description="Helical" evidence="10">
    <location>
        <begin position="34"/>
        <end position="56"/>
    </location>
</feature>
<evidence type="ECO:0000256" key="7">
    <source>
        <dbReference type="ARBA" id="ARBA00022967"/>
    </source>
</evidence>
<dbReference type="InterPro" id="IPR023298">
    <property type="entry name" value="ATPase_P-typ_TM_dom_sf"/>
</dbReference>
<dbReference type="PANTHER" id="PTHR42861">
    <property type="entry name" value="CALCIUM-TRANSPORTING ATPASE"/>
    <property type="match status" value="1"/>
</dbReference>
<dbReference type="AlphaFoldDB" id="A0A2J6WE78"/>
<dbReference type="NCBIfam" id="TIGR01647">
    <property type="entry name" value="ATPase-IIIA_H"/>
    <property type="match status" value="1"/>
</dbReference>
<keyword evidence="6" id="KW-0067">ATP-binding</keyword>
<feature type="transmembrane region" description="Helical" evidence="10">
    <location>
        <begin position="211"/>
        <end position="229"/>
    </location>
</feature>
<dbReference type="InterPro" id="IPR001757">
    <property type="entry name" value="P_typ_ATPase"/>
</dbReference>
<dbReference type="RefSeq" id="WP_424587029.1">
    <property type="nucleotide sequence ID" value="NZ_JBNAUB010000036.1"/>
</dbReference>
<dbReference type="InterPro" id="IPR059000">
    <property type="entry name" value="ATPase_P-type_domA"/>
</dbReference>
<comment type="caution">
    <text evidence="12">The sequence shown here is derived from an EMBL/GenBank/DDBJ whole genome shotgun (WGS) entry which is preliminary data.</text>
</comment>
<dbReference type="GO" id="GO:0120029">
    <property type="term" value="P:proton export across plasma membrane"/>
    <property type="evidence" value="ECO:0007669"/>
    <property type="project" value="InterPro"/>
</dbReference>
<evidence type="ECO:0000256" key="2">
    <source>
        <dbReference type="ARBA" id="ARBA00008804"/>
    </source>
</evidence>
<keyword evidence="3" id="KW-0597">Phosphoprotein</keyword>
<feature type="domain" description="Cation-transporting P-type ATPase N-terminal" evidence="11">
    <location>
        <begin position="4"/>
        <end position="58"/>
    </location>
</feature>
<feature type="transmembrane region" description="Helical" evidence="10">
    <location>
        <begin position="681"/>
        <end position="698"/>
    </location>
</feature>
<evidence type="ECO:0000256" key="3">
    <source>
        <dbReference type="ARBA" id="ARBA00022553"/>
    </source>
</evidence>
<evidence type="ECO:0000256" key="8">
    <source>
        <dbReference type="ARBA" id="ARBA00022989"/>
    </source>
</evidence>
<dbReference type="SUPFAM" id="SSF56784">
    <property type="entry name" value="HAD-like"/>
    <property type="match status" value="1"/>
</dbReference>
<evidence type="ECO:0000259" key="11">
    <source>
        <dbReference type="SMART" id="SM00831"/>
    </source>
</evidence>
<comment type="similarity">
    <text evidence="2">Belongs to the cation transport ATPase (P-type) (TC 3.A.3) family. Type IIIA subfamily.</text>
</comment>
<dbReference type="GO" id="GO:0008553">
    <property type="term" value="F:P-type proton-exporting transporter activity"/>
    <property type="evidence" value="ECO:0007669"/>
    <property type="project" value="InterPro"/>
</dbReference>
<evidence type="ECO:0000313" key="13">
    <source>
        <dbReference type="Proteomes" id="UP000237040"/>
    </source>
</evidence>
<evidence type="ECO:0000256" key="4">
    <source>
        <dbReference type="ARBA" id="ARBA00022692"/>
    </source>
</evidence>
<dbReference type="NCBIfam" id="TIGR01494">
    <property type="entry name" value="ATPase_P-type"/>
    <property type="match status" value="2"/>
</dbReference>
<dbReference type="Pfam" id="PF00122">
    <property type="entry name" value="E1-E2_ATPase"/>
    <property type="match status" value="1"/>
</dbReference>
<feature type="transmembrane region" description="Helical" evidence="10">
    <location>
        <begin position="241"/>
        <end position="266"/>
    </location>
</feature>
<dbReference type="InterPro" id="IPR006534">
    <property type="entry name" value="P-type_ATPase_IIIA"/>
</dbReference>
<gene>
    <name evidence="12" type="ORF">C0189_03490</name>
</gene>
<reference evidence="12 13" key="1">
    <citation type="submission" date="2018-01" db="EMBL/GenBank/DDBJ databases">
        <title>Metagenomic assembled genomes from two thermal pools in the Uzon Caldera, Kamchatka, Russia.</title>
        <authorList>
            <person name="Wilkins L."/>
            <person name="Ettinger C."/>
        </authorList>
    </citation>
    <scope>NUCLEOTIDE SEQUENCE [LARGE SCALE GENOMIC DNA]</scope>
    <source>
        <strain evidence="12">ZAV-07</strain>
    </source>
</reference>
<dbReference type="InterPro" id="IPR023214">
    <property type="entry name" value="HAD_sf"/>
</dbReference>
<dbReference type="InterPro" id="IPR018303">
    <property type="entry name" value="ATPase_P-typ_P_site"/>
</dbReference>
<dbReference type="PROSITE" id="PS00154">
    <property type="entry name" value="ATPASE_E1_E2"/>
    <property type="match status" value="1"/>
</dbReference>
<proteinExistence type="inferred from homology"/>
<dbReference type="Gene3D" id="1.20.1110.10">
    <property type="entry name" value="Calcium-transporting ATPase, transmembrane domain"/>
    <property type="match status" value="1"/>
</dbReference>
<keyword evidence="9 10" id="KW-0472">Membrane</keyword>
<comment type="subcellular location">
    <subcellularLocation>
        <location evidence="1">Membrane</location>
        <topology evidence="1">Multi-pass membrane protein</topology>
    </subcellularLocation>
</comment>
<name>A0A2J6WE78_9BACT</name>
<organism evidence="12 13">
    <name type="scientific">Caldisericum exile</name>
    <dbReference type="NCBI Taxonomy" id="693075"/>
    <lineage>
        <taxon>Bacteria</taxon>
        <taxon>Pseudomonadati</taxon>
        <taxon>Caldisericota/Cryosericota group</taxon>
        <taxon>Caldisericota</taxon>
        <taxon>Caldisericia</taxon>
        <taxon>Caldisericales</taxon>
        <taxon>Caldisericaceae</taxon>
        <taxon>Caldisericum</taxon>
    </lineage>
</organism>
<dbReference type="SUPFAM" id="SSF81653">
    <property type="entry name" value="Calcium ATPase, transduction domain A"/>
    <property type="match status" value="1"/>
</dbReference>
<dbReference type="SFLD" id="SFLDG00002">
    <property type="entry name" value="C1.7:_P-type_atpase_like"/>
    <property type="match status" value="1"/>
</dbReference>
<dbReference type="Gene3D" id="3.40.1110.10">
    <property type="entry name" value="Calcium-transporting ATPase, cytoplasmic domain N"/>
    <property type="match status" value="1"/>
</dbReference>
<feature type="transmembrane region" description="Helical" evidence="10">
    <location>
        <begin position="648"/>
        <end position="669"/>
    </location>
</feature>
<dbReference type="FunFam" id="2.70.150.10:FF:000042">
    <property type="entry name" value="Plasma membrane ATPase"/>
    <property type="match status" value="1"/>
</dbReference>
<keyword evidence="4 10" id="KW-0812">Transmembrane</keyword>
<feature type="transmembrane region" description="Helical" evidence="10">
    <location>
        <begin position="62"/>
        <end position="78"/>
    </location>
</feature>
<dbReference type="InterPro" id="IPR044492">
    <property type="entry name" value="P_typ_ATPase_HD_dom"/>
</dbReference>
<feature type="transmembrane region" description="Helical" evidence="10">
    <location>
        <begin position="743"/>
        <end position="766"/>
    </location>
</feature>
<dbReference type="GO" id="GO:0016020">
    <property type="term" value="C:membrane"/>
    <property type="evidence" value="ECO:0007669"/>
    <property type="project" value="UniProtKB-SubCell"/>
</dbReference>
<dbReference type="EMBL" id="PNIL01000052">
    <property type="protein sequence ID" value="PMP67265.1"/>
    <property type="molecule type" value="Genomic_DNA"/>
</dbReference>
<sequence>MNYKGLTTEEALELQKRFGFNEIKQKETPPILDFLKRFTGLTAFVIEGAMIISLLMKRYVDALVMFFLLLLNAVLGFSEEFRASKAVEALSKKISVNAHVLRDGVFKEIPARELVPGDVIKIVMGDIVPADCKIIEGNLLVDQSILTGESIPKECGANDEIYSGSLVTRGSAIAIVEKTGRNTYFGKTAELIEKAKPKLIIEEITMSVTKGLLIFDFIFVALVVIKFIINKTPIFDALPFVLTLLIASIPVALPAMTVLALALGSLKLASVGVLVRKLDGIENSAMMDILCLDKTGTITENKIRIVDVVPIGKGFSQEDVVELAYLCSDPNTKDPIDSAVIEFGKDNVKGLYKLVKFYPFDPDKKYSEAEVLDKENNKINIYKGAPQVIIEMSDNKDKSIYEVVEKFANLGKRSLGVAIKKENQTTFVGLLTFFDYPRKDSKKFIEEIKEMGVMPKMITGDNKLIAQSVAKEVSIGERVISIKEIEKDKEMDVDSFDAFAEVVPEDKFKIVDLYQKKGHTVGMTGDGANDAPALKKADLGIAVKDSLDIAKQSAKVILTEEGLSNIVNLIKVGREIYKRIVIWILNKVVKTFQIVFFVSIATLIIGKPIITPVAMILMLFLYDFVTMSIATDNVVPSNRPEKWNVKKLLSMSLIFGVLKISELFIAMYLAQKYFKVTFSELQTIMFYLLLVSGLFNILNFREERFFFSSLPSKAVIMSILGDLIVATLISTFGIFVAKAHFGLIMITLLYALLVTLVFTDIIKLFVYRWFKL</sequence>
<evidence type="ECO:0000256" key="1">
    <source>
        <dbReference type="ARBA" id="ARBA00004141"/>
    </source>
</evidence>
<evidence type="ECO:0000256" key="6">
    <source>
        <dbReference type="ARBA" id="ARBA00022840"/>
    </source>
</evidence>
<dbReference type="SMART" id="SM00831">
    <property type="entry name" value="Cation_ATPase_N"/>
    <property type="match status" value="1"/>
</dbReference>
<evidence type="ECO:0000313" key="12">
    <source>
        <dbReference type="EMBL" id="PMP67265.1"/>
    </source>
</evidence>
<keyword evidence="5" id="KW-0547">Nucleotide-binding</keyword>
<dbReference type="InterPro" id="IPR004014">
    <property type="entry name" value="ATPase_P-typ_cation-transptr_N"/>
</dbReference>
<dbReference type="Pfam" id="PF00702">
    <property type="entry name" value="Hydrolase"/>
    <property type="match status" value="1"/>
</dbReference>
<keyword evidence="7" id="KW-1278">Translocase</keyword>
<dbReference type="Proteomes" id="UP000237040">
    <property type="component" value="Unassembled WGS sequence"/>
</dbReference>
<dbReference type="SFLD" id="SFLDF00027">
    <property type="entry name" value="p-type_atpase"/>
    <property type="match status" value="1"/>
</dbReference>
<dbReference type="PRINTS" id="PR00120">
    <property type="entry name" value="HATPASE"/>
</dbReference>
<feature type="transmembrane region" description="Helical" evidence="10">
    <location>
        <begin position="719"/>
        <end position="737"/>
    </location>
</feature>
<dbReference type="Pfam" id="PF00690">
    <property type="entry name" value="Cation_ATPase_N"/>
    <property type="match status" value="1"/>
</dbReference>
<keyword evidence="8 10" id="KW-1133">Transmembrane helix</keyword>
<dbReference type="InterPro" id="IPR036412">
    <property type="entry name" value="HAD-like_sf"/>
</dbReference>
<dbReference type="Gene3D" id="3.40.50.1000">
    <property type="entry name" value="HAD superfamily/HAD-like"/>
    <property type="match status" value="1"/>
</dbReference>
<dbReference type="InterPro" id="IPR023299">
    <property type="entry name" value="ATPase_P-typ_cyto_dom_N"/>
</dbReference>